<evidence type="ECO:0000259" key="1">
    <source>
        <dbReference type="PROSITE" id="PS50972"/>
    </source>
</evidence>
<organism evidence="2">
    <name type="scientific">candidate division WOR-3 bacterium</name>
    <dbReference type="NCBI Taxonomy" id="2052148"/>
    <lineage>
        <taxon>Bacteria</taxon>
        <taxon>Bacteria division WOR-3</taxon>
    </lineage>
</organism>
<protein>
    <submittedName>
        <fullName evidence="2">Dihydropteroate synthase</fullName>
    </submittedName>
</protein>
<dbReference type="GO" id="GO:0046654">
    <property type="term" value="P:tetrahydrofolate biosynthetic process"/>
    <property type="evidence" value="ECO:0007669"/>
    <property type="project" value="TreeGrafter"/>
</dbReference>
<sequence length="111" mass="12279">AERIVFCEKNGLKRENIILDPGIGFGKRLEDNLKILKNLIEFRSFGTPVMIGASRKSFIKGITGAPVDERLAGSLAAVSEAFLQGIDYVRVHDVKETKQYLDVISAIEESI</sequence>
<accession>A0A7C5DGX1</accession>
<dbReference type="PANTHER" id="PTHR20941">
    <property type="entry name" value="FOLATE SYNTHESIS PROTEINS"/>
    <property type="match status" value="1"/>
</dbReference>
<dbReference type="InterPro" id="IPR045031">
    <property type="entry name" value="DHP_synth-like"/>
</dbReference>
<dbReference type="InterPro" id="IPR000489">
    <property type="entry name" value="Pterin-binding_dom"/>
</dbReference>
<comment type="caution">
    <text evidence="2">The sequence shown here is derived from an EMBL/GenBank/DDBJ whole genome shotgun (WGS) entry which is preliminary data.</text>
</comment>
<dbReference type="PANTHER" id="PTHR20941:SF1">
    <property type="entry name" value="FOLIC ACID SYNTHESIS PROTEIN FOL1"/>
    <property type="match status" value="1"/>
</dbReference>
<dbReference type="EMBL" id="DRTB01000143">
    <property type="protein sequence ID" value="HHE04803.1"/>
    <property type="molecule type" value="Genomic_DNA"/>
</dbReference>
<dbReference type="GO" id="GO:0004156">
    <property type="term" value="F:dihydropteroate synthase activity"/>
    <property type="evidence" value="ECO:0007669"/>
    <property type="project" value="TreeGrafter"/>
</dbReference>
<proteinExistence type="predicted"/>
<dbReference type="AlphaFoldDB" id="A0A7C5DGX1"/>
<dbReference type="Pfam" id="PF00809">
    <property type="entry name" value="Pterin_bind"/>
    <property type="match status" value="1"/>
</dbReference>
<name>A0A7C5DGX1_UNCW3</name>
<dbReference type="InterPro" id="IPR011005">
    <property type="entry name" value="Dihydropteroate_synth-like_sf"/>
</dbReference>
<dbReference type="Proteomes" id="UP000886110">
    <property type="component" value="Unassembled WGS sequence"/>
</dbReference>
<evidence type="ECO:0000313" key="2">
    <source>
        <dbReference type="EMBL" id="HHE04803.1"/>
    </source>
</evidence>
<dbReference type="GO" id="GO:0005829">
    <property type="term" value="C:cytosol"/>
    <property type="evidence" value="ECO:0007669"/>
    <property type="project" value="TreeGrafter"/>
</dbReference>
<dbReference type="SUPFAM" id="SSF51717">
    <property type="entry name" value="Dihydropteroate synthetase-like"/>
    <property type="match status" value="1"/>
</dbReference>
<feature type="domain" description="Pterin-binding" evidence="1">
    <location>
        <begin position="1"/>
        <end position="102"/>
    </location>
</feature>
<gene>
    <name evidence="2" type="ORF">ENL19_01925</name>
</gene>
<dbReference type="PROSITE" id="PS50972">
    <property type="entry name" value="PTERIN_BINDING"/>
    <property type="match status" value="1"/>
</dbReference>
<dbReference type="Gene3D" id="3.20.20.20">
    <property type="entry name" value="Dihydropteroate synthase-like"/>
    <property type="match status" value="1"/>
</dbReference>
<reference evidence="2" key="1">
    <citation type="journal article" date="2020" name="mSystems">
        <title>Genome- and Community-Level Interaction Insights into Carbon Utilization and Element Cycling Functions of Hydrothermarchaeota in Hydrothermal Sediment.</title>
        <authorList>
            <person name="Zhou Z."/>
            <person name="Liu Y."/>
            <person name="Xu W."/>
            <person name="Pan J."/>
            <person name="Luo Z.H."/>
            <person name="Li M."/>
        </authorList>
    </citation>
    <scope>NUCLEOTIDE SEQUENCE [LARGE SCALE GENOMIC DNA]</scope>
    <source>
        <strain evidence="2">HyVt-74</strain>
    </source>
</reference>
<feature type="non-terminal residue" evidence="2">
    <location>
        <position position="1"/>
    </location>
</feature>